<evidence type="ECO:0000256" key="1">
    <source>
        <dbReference type="SAM" id="MobiDB-lite"/>
    </source>
</evidence>
<organism evidence="2 3">
    <name type="scientific">Dendrobium catenatum</name>
    <dbReference type="NCBI Taxonomy" id="906689"/>
    <lineage>
        <taxon>Eukaryota</taxon>
        <taxon>Viridiplantae</taxon>
        <taxon>Streptophyta</taxon>
        <taxon>Embryophyta</taxon>
        <taxon>Tracheophyta</taxon>
        <taxon>Spermatophyta</taxon>
        <taxon>Magnoliopsida</taxon>
        <taxon>Liliopsida</taxon>
        <taxon>Asparagales</taxon>
        <taxon>Orchidaceae</taxon>
        <taxon>Epidendroideae</taxon>
        <taxon>Malaxideae</taxon>
        <taxon>Dendrobiinae</taxon>
        <taxon>Dendrobium</taxon>
    </lineage>
</organism>
<dbReference type="STRING" id="906689.A0A2I0W4B4"/>
<feature type="region of interest" description="Disordered" evidence="1">
    <location>
        <begin position="64"/>
        <end position="87"/>
    </location>
</feature>
<feature type="compositionally biased region" description="Acidic residues" evidence="1">
    <location>
        <begin position="65"/>
        <end position="87"/>
    </location>
</feature>
<proteinExistence type="predicted"/>
<name>A0A2I0W4B4_9ASPA</name>
<evidence type="ECO:0000313" key="3">
    <source>
        <dbReference type="Proteomes" id="UP000233837"/>
    </source>
</evidence>
<dbReference type="InterPro" id="IPR052442">
    <property type="entry name" value="Env_Response_Regulator"/>
</dbReference>
<evidence type="ECO:0000313" key="2">
    <source>
        <dbReference type="EMBL" id="PKU70494.1"/>
    </source>
</evidence>
<reference evidence="2 3" key="1">
    <citation type="journal article" date="2016" name="Sci. Rep.">
        <title>The Dendrobium catenatum Lindl. genome sequence provides insights into polysaccharide synthase, floral development and adaptive evolution.</title>
        <authorList>
            <person name="Zhang G.Q."/>
            <person name="Xu Q."/>
            <person name="Bian C."/>
            <person name="Tsai W.C."/>
            <person name="Yeh C.M."/>
            <person name="Liu K.W."/>
            <person name="Yoshida K."/>
            <person name="Zhang L.S."/>
            <person name="Chang S.B."/>
            <person name="Chen F."/>
            <person name="Shi Y."/>
            <person name="Su Y.Y."/>
            <person name="Zhang Y.Q."/>
            <person name="Chen L.J."/>
            <person name="Yin Y."/>
            <person name="Lin M."/>
            <person name="Huang H."/>
            <person name="Deng H."/>
            <person name="Wang Z.W."/>
            <person name="Zhu S.L."/>
            <person name="Zhao X."/>
            <person name="Deng C."/>
            <person name="Niu S.C."/>
            <person name="Huang J."/>
            <person name="Wang M."/>
            <person name="Liu G.H."/>
            <person name="Yang H.J."/>
            <person name="Xiao X.J."/>
            <person name="Hsiao Y.Y."/>
            <person name="Wu W.L."/>
            <person name="Chen Y.Y."/>
            <person name="Mitsuda N."/>
            <person name="Ohme-Takagi M."/>
            <person name="Luo Y.B."/>
            <person name="Van de Peer Y."/>
            <person name="Liu Z.J."/>
        </authorList>
    </citation>
    <scope>NUCLEOTIDE SEQUENCE [LARGE SCALE GENOMIC DNA]</scope>
    <source>
        <tissue evidence="2">The whole plant</tissue>
    </source>
</reference>
<accession>A0A2I0W4B4</accession>
<keyword evidence="3" id="KW-1185">Reference proteome</keyword>
<protein>
    <submittedName>
        <fullName evidence="2">Transcription factor GTE8</fullName>
    </submittedName>
</protein>
<dbReference type="Proteomes" id="UP000233837">
    <property type="component" value="Unassembled WGS sequence"/>
</dbReference>
<gene>
    <name evidence="2" type="primary">GTE8</name>
    <name evidence="2" type="ORF">MA16_Dca013530</name>
</gene>
<dbReference type="PANTHER" id="PTHR46136:SF33">
    <property type="entry name" value="TRANSCRIPTION FACTOR GTE10"/>
    <property type="match status" value="1"/>
</dbReference>
<sequence>MEKTVEINEGNLFLKDLEMLRTAPGKHLPGSANEGIPDLSTEGIDDFKLGGSNPLEQLGLYMKADDDEEEECDEPSSMPDVEEGEID</sequence>
<reference evidence="2 3" key="2">
    <citation type="journal article" date="2017" name="Nature">
        <title>The Apostasia genome and the evolution of orchids.</title>
        <authorList>
            <person name="Zhang G.Q."/>
            <person name="Liu K.W."/>
            <person name="Li Z."/>
            <person name="Lohaus R."/>
            <person name="Hsiao Y.Y."/>
            <person name="Niu S.C."/>
            <person name="Wang J.Y."/>
            <person name="Lin Y.C."/>
            <person name="Xu Q."/>
            <person name="Chen L.J."/>
            <person name="Yoshida K."/>
            <person name="Fujiwara S."/>
            <person name="Wang Z.W."/>
            <person name="Zhang Y.Q."/>
            <person name="Mitsuda N."/>
            <person name="Wang M."/>
            <person name="Liu G.H."/>
            <person name="Pecoraro L."/>
            <person name="Huang H.X."/>
            <person name="Xiao X.J."/>
            <person name="Lin M."/>
            <person name="Wu X.Y."/>
            <person name="Wu W.L."/>
            <person name="Chen Y.Y."/>
            <person name="Chang S.B."/>
            <person name="Sakamoto S."/>
            <person name="Ohme-Takagi M."/>
            <person name="Yagi M."/>
            <person name="Zeng S.J."/>
            <person name="Shen C.Y."/>
            <person name="Yeh C.M."/>
            <person name="Luo Y.B."/>
            <person name="Tsai W.C."/>
            <person name="Van de Peer Y."/>
            <person name="Liu Z.J."/>
        </authorList>
    </citation>
    <scope>NUCLEOTIDE SEQUENCE [LARGE SCALE GENOMIC DNA]</scope>
    <source>
        <tissue evidence="2">The whole plant</tissue>
    </source>
</reference>
<dbReference type="AlphaFoldDB" id="A0A2I0W4B4"/>
<dbReference type="PANTHER" id="PTHR46136">
    <property type="entry name" value="TRANSCRIPTION FACTOR GTE8"/>
    <property type="match status" value="1"/>
</dbReference>
<dbReference type="EMBL" id="KZ502937">
    <property type="protein sequence ID" value="PKU70494.1"/>
    <property type="molecule type" value="Genomic_DNA"/>
</dbReference>